<dbReference type="InterPro" id="IPR002182">
    <property type="entry name" value="NB-ARC"/>
</dbReference>
<dbReference type="InterPro" id="IPR042197">
    <property type="entry name" value="Apaf_helical"/>
</dbReference>
<name>A0A8J5GE90_ZINOF</name>
<reference evidence="2 3" key="1">
    <citation type="submission" date="2020-08" db="EMBL/GenBank/DDBJ databases">
        <title>Plant Genome Project.</title>
        <authorList>
            <person name="Zhang R.-G."/>
        </authorList>
    </citation>
    <scope>NUCLEOTIDE SEQUENCE [LARGE SCALE GENOMIC DNA]</scope>
    <source>
        <tissue evidence="2">Rhizome</tissue>
    </source>
</reference>
<feature type="domain" description="NB-ARC" evidence="1">
    <location>
        <begin position="10"/>
        <end position="51"/>
    </location>
</feature>
<dbReference type="Gene3D" id="1.10.8.430">
    <property type="entry name" value="Helical domain of apoptotic protease-activating factors"/>
    <property type="match status" value="1"/>
</dbReference>
<proteinExistence type="predicted"/>
<sequence>MAQSATERDQQPCKVAVFTTRSETLCGRMKAEKKIKVKCLDPNHAWQLFKENSDGDVLSSDKGINSCAQELAKECAGLPLALITVARVMLGKNSWELWKDALHQIRDKHEWTTIDLSEEDSVVMYKAFKLSYDSLENDSIRECLLCCALWPEDYEIHKFKELIPCWIGCGIIHEFNVINDTFIKGCSYLEALLAASLLEQSLNVGIITRLDM</sequence>
<dbReference type="Pfam" id="PF00931">
    <property type="entry name" value="NB-ARC"/>
    <property type="match status" value="1"/>
</dbReference>
<dbReference type="PANTHER" id="PTHR23155:SF1044">
    <property type="entry name" value="DISEASE RESISTANCE PROTEIN RPS2"/>
    <property type="match status" value="1"/>
</dbReference>
<dbReference type="Proteomes" id="UP000734854">
    <property type="component" value="Unassembled WGS sequence"/>
</dbReference>
<evidence type="ECO:0000313" key="3">
    <source>
        <dbReference type="Proteomes" id="UP000734854"/>
    </source>
</evidence>
<dbReference type="PANTHER" id="PTHR23155">
    <property type="entry name" value="DISEASE RESISTANCE PROTEIN RP"/>
    <property type="match status" value="1"/>
</dbReference>
<organism evidence="2 3">
    <name type="scientific">Zingiber officinale</name>
    <name type="common">Ginger</name>
    <name type="synonym">Amomum zingiber</name>
    <dbReference type="NCBI Taxonomy" id="94328"/>
    <lineage>
        <taxon>Eukaryota</taxon>
        <taxon>Viridiplantae</taxon>
        <taxon>Streptophyta</taxon>
        <taxon>Embryophyta</taxon>
        <taxon>Tracheophyta</taxon>
        <taxon>Spermatophyta</taxon>
        <taxon>Magnoliopsida</taxon>
        <taxon>Liliopsida</taxon>
        <taxon>Zingiberales</taxon>
        <taxon>Zingiberaceae</taxon>
        <taxon>Zingiber</taxon>
    </lineage>
</organism>
<comment type="caution">
    <text evidence="2">The sequence shown here is derived from an EMBL/GenBank/DDBJ whole genome shotgun (WGS) entry which is preliminary data.</text>
</comment>
<evidence type="ECO:0000313" key="2">
    <source>
        <dbReference type="EMBL" id="KAG6504571.1"/>
    </source>
</evidence>
<dbReference type="SUPFAM" id="SSF52540">
    <property type="entry name" value="P-loop containing nucleoside triphosphate hydrolases"/>
    <property type="match status" value="1"/>
</dbReference>
<gene>
    <name evidence="2" type="ORF">ZIOFF_036905</name>
</gene>
<dbReference type="InterPro" id="IPR027417">
    <property type="entry name" value="P-loop_NTPase"/>
</dbReference>
<protein>
    <recommendedName>
        <fullName evidence="1">NB-ARC domain-containing protein</fullName>
    </recommendedName>
</protein>
<dbReference type="InterPro" id="IPR044974">
    <property type="entry name" value="Disease_R_plants"/>
</dbReference>
<dbReference type="GO" id="GO:0098542">
    <property type="term" value="P:defense response to other organism"/>
    <property type="evidence" value="ECO:0007669"/>
    <property type="project" value="TreeGrafter"/>
</dbReference>
<accession>A0A8J5GE90</accession>
<dbReference type="GO" id="GO:0043531">
    <property type="term" value="F:ADP binding"/>
    <property type="evidence" value="ECO:0007669"/>
    <property type="project" value="InterPro"/>
</dbReference>
<dbReference type="EMBL" id="JACMSC010000010">
    <property type="protein sequence ID" value="KAG6504571.1"/>
    <property type="molecule type" value="Genomic_DNA"/>
</dbReference>
<keyword evidence="3" id="KW-1185">Reference proteome</keyword>
<dbReference type="AlphaFoldDB" id="A0A8J5GE90"/>
<evidence type="ECO:0000259" key="1">
    <source>
        <dbReference type="Pfam" id="PF00931"/>
    </source>
</evidence>